<protein>
    <submittedName>
        <fullName evidence="1">Uncharacterized protein</fullName>
    </submittedName>
</protein>
<keyword evidence="2" id="KW-1185">Reference proteome</keyword>
<reference evidence="1" key="1">
    <citation type="journal article" date="2020" name="G3 (Bethesda)">
        <title>High-Quality Assemblies for Three Invasive Social Wasps from the &lt;i&gt;Vespula&lt;/i&gt; Genus.</title>
        <authorList>
            <person name="Harrop T.W.R."/>
            <person name="Guhlin J."/>
            <person name="McLaughlin G.M."/>
            <person name="Permina E."/>
            <person name="Stockwell P."/>
            <person name="Gilligan J."/>
            <person name="Le Lec M.F."/>
            <person name="Gruber M.A.M."/>
            <person name="Quinn O."/>
            <person name="Lovegrove M."/>
            <person name="Duncan E.J."/>
            <person name="Remnant E.J."/>
            <person name="Van Eeckhoven J."/>
            <person name="Graham B."/>
            <person name="Knapp R.A."/>
            <person name="Langford K.W."/>
            <person name="Kronenberg Z."/>
            <person name="Press M.O."/>
            <person name="Eacker S.M."/>
            <person name="Wilson-Rankin E.E."/>
            <person name="Purcell J."/>
            <person name="Lester P.J."/>
            <person name="Dearden P.K."/>
        </authorList>
    </citation>
    <scope>NUCLEOTIDE SEQUENCE</scope>
    <source>
        <strain evidence="1">Volc-1</strain>
    </source>
</reference>
<dbReference type="Proteomes" id="UP000600918">
    <property type="component" value="Unassembled WGS sequence"/>
</dbReference>
<accession>A0A834P2L8</accession>
<proteinExistence type="predicted"/>
<dbReference type="AlphaFoldDB" id="A0A834P2L8"/>
<dbReference type="EMBL" id="JACSDY010000006">
    <property type="protein sequence ID" value="KAF7425762.1"/>
    <property type="molecule type" value="Genomic_DNA"/>
</dbReference>
<sequence length="184" mass="21342">MIEKISPSCNRRKIPSLDFYESSVIKSSSISDIVIEKPVKDPSDLESWRRWEKGQNFMAAMKVIMPDGQSIRDRYLRRSISITYEFSKDQNFPGRMMQNASNIQERTSIFSRKEYVIMKMALPRRVPDDDEDDTRIEDYVIQAMVNTGRRKKTSLSLTVHTECGVMKCAFKPLGLGYRPRGRST</sequence>
<gene>
    <name evidence="1" type="ORF">H0235_008200</name>
</gene>
<evidence type="ECO:0000313" key="1">
    <source>
        <dbReference type="EMBL" id="KAF7425762.1"/>
    </source>
</evidence>
<name>A0A834P2L8_VESPE</name>
<evidence type="ECO:0000313" key="2">
    <source>
        <dbReference type="Proteomes" id="UP000600918"/>
    </source>
</evidence>
<organism evidence="1 2">
    <name type="scientific">Vespula pensylvanica</name>
    <name type="common">Western yellow jacket</name>
    <name type="synonym">Wasp</name>
    <dbReference type="NCBI Taxonomy" id="30213"/>
    <lineage>
        <taxon>Eukaryota</taxon>
        <taxon>Metazoa</taxon>
        <taxon>Ecdysozoa</taxon>
        <taxon>Arthropoda</taxon>
        <taxon>Hexapoda</taxon>
        <taxon>Insecta</taxon>
        <taxon>Pterygota</taxon>
        <taxon>Neoptera</taxon>
        <taxon>Endopterygota</taxon>
        <taxon>Hymenoptera</taxon>
        <taxon>Apocrita</taxon>
        <taxon>Aculeata</taxon>
        <taxon>Vespoidea</taxon>
        <taxon>Vespidae</taxon>
        <taxon>Vespinae</taxon>
        <taxon>Vespula</taxon>
    </lineage>
</organism>
<comment type="caution">
    <text evidence="1">The sequence shown here is derived from an EMBL/GenBank/DDBJ whole genome shotgun (WGS) entry which is preliminary data.</text>
</comment>